<dbReference type="EMBL" id="BAMD01000056">
    <property type="protein sequence ID" value="GAF04785.1"/>
    <property type="molecule type" value="Genomic_DNA"/>
</dbReference>
<dbReference type="InterPro" id="IPR007462">
    <property type="entry name" value="COV1-like"/>
</dbReference>
<evidence type="ECO:0000313" key="2">
    <source>
        <dbReference type="EMBL" id="GAF04785.1"/>
    </source>
</evidence>
<dbReference type="PANTHER" id="PTHR31876">
    <property type="entry name" value="COV-LIKE PROTEIN 1"/>
    <property type="match status" value="1"/>
</dbReference>
<dbReference type="OrthoDB" id="9789516at2"/>
<keyword evidence="1" id="KW-0472">Membrane</keyword>
<keyword evidence="1" id="KW-0812">Transmembrane</keyword>
<evidence type="ECO:0008006" key="4">
    <source>
        <dbReference type="Google" id="ProtNLM"/>
    </source>
</evidence>
<keyword evidence="1" id="KW-1133">Transmembrane helix</keyword>
<protein>
    <recommendedName>
        <fullName evidence="4">DUF502 domain-containing protein</fullName>
    </recommendedName>
</protein>
<dbReference type="eggNOG" id="COG2928">
    <property type="taxonomic scope" value="Bacteria"/>
</dbReference>
<name>W7Y1K8_9BACT</name>
<accession>W7Y1K8</accession>
<feature type="transmembrane region" description="Helical" evidence="1">
    <location>
        <begin position="52"/>
        <end position="70"/>
    </location>
</feature>
<keyword evidence="3" id="KW-1185">Reference proteome</keyword>
<evidence type="ECO:0000313" key="3">
    <source>
        <dbReference type="Proteomes" id="UP000019402"/>
    </source>
</evidence>
<evidence type="ECO:0000256" key="1">
    <source>
        <dbReference type="SAM" id="Phobius"/>
    </source>
</evidence>
<comment type="caution">
    <text evidence="2">The sequence shown here is derived from an EMBL/GenBank/DDBJ whole genome shotgun (WGS) entry which is preliminary data.</text>
</comment>
<dbReference type="AlphaFoldDB" id="W7Y1K8"/>
<dbReference type="Pfam" id="PF04367">
    <property type="entry name" value="DUF502"/>
    <property type="match status" value="1"/>
</dbReference>
<reference evidence="2 3" key="1">
    <citation type="journal article" date="2014" name="Genome Announc.">
        <title>Draft Genome Sequence of Cytophaga fermentans JCM 21142T, a Facultative Anaerobe Isolated from Marine Mud.</title>
        <authorList>
            <person name="Starns D."/>
            <person name="Oshima K."/>
            <person name="Suda W."/>
            <person name="Iino T."/>
            <person name="Yuki M."/>
            <person name="Inoue J."/>
            <person name="Kitamura K."/>
            <person name="Iida T."/>
            <person name="Darby A."/>
            <person name="Hattori M."/>
            <person name="Ohkuma M."/>
        </authorList>
    </citation>
    <scope>NUCLEOTIDE SEQUENCE [LARGE SCALE GENOMIC DNA]</scope>
    <source>
        <strain evidence="2 3">JCM 21142</strain>
    </source>
</reference>
<dbReference type="PANTHER" id="PTHR31876:SF26">
    <property type="entry name" value="PROTEIN LIKE COV 2"/>
    <property type="match status" value="1"/>
</dbReference>
<feature type="transmembrane region" description="Helical" evidence="1">
    <location>
        <begin position="12"/>
        <end position="32"/>
    </location>
</feature>
<proteinExistence type="predicted"/>
<gene>
    <name evidence="2" type="ORF">JCM21142_93502</name>
</gene>
<dbReference type="RefSeq" id="WP_027473245.1">
    <property type="nucleotide sequence ID" value="NZ_BAMD01000056.1"/>
</dbReference>
<dbReference type="Proteomes" id="UP000019402">
    <property type="component" value="Unassembled WGS sequence"/>
</dbReference>
<sequence>MKKLIRYFLQGILYVVPLAVTIYVIIFAIVWIDGLLMDRAFFQKGILAKYNFPGVGLALILVLLTLIGYIGQRMISSPISVAYDRMMKKAPLVKMIYTSVKDLLSAFVGGEKKFNQPVIVKLDDIGIIHRLGFITNIKLEELGVNDMVGVYLPSSYGMLGELYLVPRKQITPIKANSAEVMKFIVSGGVSKMKK</sequence>
<organism evidence="2 3">
    <name type="scientific">Saccharicrinis fermentans DSM 9555 = JCM 21142</name>
    <dbReference type="NCBI Taxonomy" id="869213"/>
    <lineage>
        <taxon>Bacteria</taxon>
        <taxon>Pseudomonadati</taxon>
        <taxon>Bacteroidota</taxon>
        <taxon>Bacteroidia</taxon>
        <taxon>Marinilabiliales</taxon>
        <taxon>Marinilabiliaceae</taxon>
        <taxon>Saccharicrinis</taxon>
    </lineage>
</organism>